<evidence type="ECO:0000313" key="2">
    <source>
        <dbReference type="Proteomes" id="UP000460272"/>
    </source>
</evidence>
<accession>A0A6P2BT63</accession>
<protein>
    <recommendedName>
        <fullName evidence="3">Peptidase M19</fullName>
    </recommendedName>
</protein>
<keyword evidence="2" id="KW-1185">Reference proteome</keyword>
<dbReference type="PANTHER" id="PTHR10443">
    <property type="entry name" value="MICROSOMAL DIPEPTIDASE"/>
    <property type="match status" value="1"/>
</dbReference>
<dbReference type="Pfam" id="PF01244">
    <property type="entry name" value="Peptidase_M19"/>
    <property type="match status" value="1"/>
</dbReference>
<gene>
    <name evidence="1" type="ORF">EAS64_26145</name>
</gene>
<dbReference type="AlphaFoldDB" id="A0A6P2BT63"/>
<proteinExistence type="predicted"/>
<dbReference type="SUPFAM" id="SSF51556">
    <property type="entry name" value="Metallo-dependent hydrolases"/>
    <property type="match status" value="1"/>
</dbReference>
<dbReference type="GO" id="GO:0070573">
    <property type="term" value="F:metallodipeptidase activity"/>
    <property type="evidence" value="ECO:0007669"/>
    <property type="project" value="InterPro"/>
</dbReference>
<dbReference type="PANTHER" id="PTHR10443:SF12">
    <property type="entry name" value="DIPEPTIDASE"/>
    <property type="match status" value="1"/>
</dbReference>
<evidence type="ECO:0000313" key="1">
    <source>
        <dbReference type="EMBL" id="TVZ02299.1"/>
    </source>
</evidence>
<dbReference type="Proteomes" id="UP000460272">
    <property type="component" value="Unassembled WGS sequence"/>
</dbReference>
<dbReference type="PROSITE" id="PS51365">
    <property type="entry name" value="RENAL_DIPEPTIDASE_2"/>
    <property type="match status" value="1"/>
</dbReference>
<comment type="caution">
    <text evidence="1">The sequence shown here is derived from an EMBL/GenBank/DDBJ whole genome shotgun (WGS) entry which is preliminary data.</text>
</comment>
<dbReference type="InterPro" id="IPR008257">
    <property type="entry name" value="Pept_M19"/>
</dbReference>
<dbReference type="Gene3D" id="3.20.20.140">
    <property type="entry name" value="Metal-dependent hydrolases"/>
    <property type="match status" value="1"/>
</dbReference>
<dbReference type="GO" id="GO:0006508">
    <property type="term" value="P:proteolysis"/>
    <property type="evidence" value="ECO:0007669"/>
    <property type="project" value="InterPro"/>
</dbReference>
<evidence type="ECO:0008006" key="3">
    <source>
        <dbReference type="Google" id="ProtNLM"/>
    </source>
</evidence>
<sequence>MRDVGRSANHSLAAARCPAEMARPGGHVTSRDVSAESGPWIDLHSHAGRCFLAGLPAGHPMVASLGASSVAGAVRDARAGGMTALVLATVSDFAVLRPDPVTGLRAHREFRPGEAYADHRRQLDGLRQAVAAAGAEVVTSAAGVGQAARGGRTAVLLGCEGGDFLEGDLRRLEEARAAGVIVLTLVHYRVNEIGDVQTAPPVHGGLSRFGRDVVAECGRLGIVVDCAHASFATTTDVLEAASQPVIISHGQLGHAGSAHPRLLTTAHVTAVASAGGLIGAWPAGLTSQSLADFADEIIRLTEAAGPSRVAIGTDLDGNYRPVLTSYAQFEDLAGLLRGRGLPQDHIGQILGGNIEGLLRRIIP</sequence>
<reference evidence="1 2" key="1">
    <citation type="submission" date="2018-11" db="EMBL/GenBank/DDBJ databases">
        <title>Trebonia kvetii gen.nov., sp.nov., a novel acidophilic actinobacterium, and proposal of the new actinobacterial family Treboniaceae fam. nov.</title>
        <authorList>
            <person name="Rapoport D."/>
            <person name="Sagova-Mareckova M."/>
            <person name="Sedlacek I."/>
            <person name="Provaznik J."/>
            <person name="Kralova S."/>
            <person name="Pavlinic D."/>
            <person name="Benes V."/>
            <person name="Kopecky J."/>
        </authorList>
    </citation>
    <scope>NUCLEOTIDE SEQUENCE [LARGE SCALE GENOMIC DNA]</scope>
    <source>
        <strain evidence="1 2">15Tr583</strain>
    </source>
</reference>
<name>A0A6P2BT63_9ACTN</name>
<dbReference type="InterPro" id="IPR032466">
    <property type="entry name" value="Metal_Hydrolase"/>
</dbReference>
<organism evidence="1 2">
    <name type="scientific">Trebonia kvetii</name>
    <dbReference type="NCBI Taxonomy" id="2480626"/>
    <lineage>
        <taxon>Bacteria</taxon>
        <taxon>Bacillati</taxon>
        <taxon>Actinomycetota</taxon>
        <taxon>Actinomycetes</taxon>
        <taxon>Streptosporangiales</taxon>
        <taxon>Treboniaceae</taxon>
        <taxon>Trebonia</taxon>
    </lineage>
</organism>
<dbReference type="EMBL" id="RPFW01000005">
    <property type="protein sequence ID" value="TVZ02299.1"/>
    <property type="molecule type" value="Genomic_DNA"/>
</dbReference>
<dbReference type="OrthoDB" id="9804920at2"/>